<dbReference type="PANTHER" id="PTHR47424">
    <property type="entry name" value="REGULATORY PROTEIN GAL4"/>
    <property type="match status" value="1"/>
</dbReference>
<evidence type="ECO:0000259" key="5">
    <source>
        <dbReference type="SMART" id="SM00906"/>
    </source>
</evidence>
<evidence type="ECO:0000256" key="3">
    <source>
        <dbReference type="ARBA" id="ARBA00023242"/>
    </source>
</evidence>
<sequence length="387" mass="43116">MDQNPLASGPHSPPFCILDSTQADEDIRACRIIGLAARLCLEMGLSRHDVLQHAFPEEREQSLAVTIFWPVYTLDRRASLGTGVPFIIQDSDVDPSLPEPVVGKAWNVTNGFGNTANDFKLDEITYLDHQLLQWQKRIPEALSYNPLEPTSPYFPGHASTYVRAILYARTNQLRNVLYRHVLDSPARIEANLEHAQNVVEITKATIRMLSILHKTTNVYRNQPVIFNHFLIAALGVLFLAVTIAPAEFGHTICDEYYVALELIKGVCDKTPIVLRLWKTIEMLPDLGLKLGLMPKLSPVDTESCPLTGTTAEMGILPLLMAPPINGMRIRDDFANLFEATNGCGGGVDFQSIDQGGRMDMYFGQSSEMSYGGGMPRDEFWMLMPSSF</sequence>
<feature type="transmembrane region" description="Helical" evidence="4">
    <location>
        <begin position="224"/>
        <end position="244"/>
    </location>
</feature>
<evidence type="ECO:0000256" key="2">
    <source>
        <dbReference type="ARBA" id="ARBA00023163"/>
    </source>
</evidence>
<keyword evidence="4" id="KW-1133">Transmembrane helix</keyword>
<dbReference type="GO" id="GO:0006351">
    <property type="term" value="P:DNA-templated transcription"/>
    <property type="evidence" value="ECO:0007669"/>
    <property type="project" value="InterPro"/>
</dbReference>
<dbReference type="Proteomes" id="UP000184330">
    <property type="component" value="Unassembled WGS sequence"/>
</dbReference>
<dbReference type="GO" id="GO:0000435">
    <property type="term" value="P:positive regulation of transcription from RNA polymerase II promoter by galactose"/>
    <property type="evidence" value="ECO:0007669"/>
    <property type="project" value="TreeGrafter"/>
</dbReference>
<protein>
    <recommendedName>
        <fullName evidence="5">Xylanolytic transcriptional activator regulatory domain-containing protein</fullName>
    </recommendedName>
</protein>
<dbReference type="STRING" id="576137.A0A1L7XL95"/>
<evidence type="ECO:0000313" key="6">
    <source>
        <dbReference type="EMBL" id="CZR65707.1"/>
    </source>
</evidence>
<dbReference type="Pfam" id="PF04082">
    <property type="entry name" value="Fungal_trans"/>
    <property type="match status" value="1"/>
</dbReference>
<feature type="domain" description="Xylanolytic transcriptional activator regulatory" evidence="5">
    <location>
        <begin position="29"/>
        <end position="104"/>
    </location>
</feature>
<dbReference type="GO" id="GO:0008270">
    <property type="term" value="F:zinc ion binding"/>
    <property type="evidence" value="ECO:0007669"/>
    <property type="project" value="InterPro"/>
</dbReference>
<dbReference type="OrthoDB" id="3971593at2759"/>
<dbReference type="EMBL" id="FJOG01000032">
    <property type="protein sequence ID" value="CZR65707.1"/>
    <property type="molecule type" value="Genomic_DNA"/>
</dbReference>
<keyword evidence="4" id="KW-0472">Membrane</keyword>
<accession>A0A1L7XL95</accession>
<dbReference type="GO" id="GO:0000978">
    <property type="term" value="F:RNA polymerase II cis-regulatory region sequence-specific DNA binding"/>
    <property type="evidence" value="ECO:0007669"/>
    <property type="project" value="TreeGrafter"/>
</dbReference>
<dbReference type="GO" id="GO:0005634">
    <property type="term" value="C:nucleus"/>
    <property type="evidence" value="ECO:0007669"/>
    <property type="project" value="TreeGrafter"/>
</dbReference>
<evidence type="ECO:0000256" key="4">
    <source>
        <dbReference type="SAM" id="Phobius"/>
    </source>
</evidence>
<keyword evidence="4" id="KW-0812">Transmembrane</keyword>
<dbReference type="AlphaFoldDB" id="A0A1L7XL95"/>
<name>A0A1L7XL95_9HELO</name>
<dbReference type="InterPro" id="IPR051127">
    <property type="entry name" value="Fungal_SecMet_Regulators"/>
</dbReference>
<dbReference type="InterPro" id="IPR007219">
    <property type="entry name" value="XnlR_reg_dom"/>
</dbReference>
<dbReference type="CDD" id="cd12148">
    <property type="entry name" value="fungal_TF_MHR"/>
    <property type="match status" value="1"/>
</dbReference>
<evidence type="ECO:0000256" key="1">
    <source>
        <dbReference type="ARBA" id="ARBA00023015"/>
    </source>
</evidence>
<keyword evidence="3" id="KW-0539">Nucleus</keyword>
<proteinExistence type="predicted"/>
<organism evidence="6 7">
    <name type="scientific">Phialocephala subalpina</name>
    <dbReference type="NCBI Taxonomy" id="576137"/>
    <lineage>
        <taxon>Eukaryota</taxon>
        <taxon>Fungi</taxon>
        <taxon>Dikarya</taxon>
        <taxon>Ascomycota</taxon>
        <taxon>Pezizomycotina</taxon>
        <taxon>Leotiomycetes</taxon>
        <taxon>Helotiales</taxon>
        <taxon>Mollisiaceae</taxon>
        <taxon>Phialocephala</taxon>
        <taxon>Phialocephala fortinii species complex</taxon>
    </lineage>
</organism>
<keyword evidence="2" id="KW-0804">Transcription</keyword>
<dbReference type="PANTHER" id="PTHR47424:SF5">
    <property type="entry name" value="ZN(II)2CYS6 TRANSCRIPTION FACTOR (EUROFUNG)"/>
    <property type="match status" value="1"/>
</dbReference>
<keyword evidence="7" id="KW-1185">Reference proteome</keyword>
<dbReference type="GO" id="GO:0000981">
    <property type="term" value="F:DNA-binding transcription factor activity, RNA polymerase II-specific"/>
    <property type="evidence" value="ECO:0007669"/>
    <property type="project" value="TreeGrafter"/>
</dbReference>
<keyword evidence="1" id="KW-0805">Transcription regulation</keyword>
<gene>
    <name evidence="6" type="ORF">PAC_15607</name>
</gene>
<dbReference type="SMART" id="SM00906">
    <property type="entry name" value="Fungal_trans"/>
    <property type="match status" value="1"/>
</dbReference>
<reference evidence="6 7" key="1">
    <citation type="submission" date="2016-03" db="EMBL/GenBank/DDBJ databases">
        <authorList>
            <person name="Ploux O."/>
        </authorList>
    </citation>
    <scope>NUCLEOTIDE SEQUENCE [LARGE SCALE GENOMIC DNA]</scope>
    <source>
        <strain evidence="6 7">UAMH 11012</strain>
    </source>
</reference>
<evidence type="ECO:0000313" key="7">
    <source>
        <dbReference type="Proteomes" id="UP000184330"/>
    </source>
</evidence>